<evidence type="ECO:0000256" key="3">
    <source>
        <dbReference type="ARBA" id="ARBA00010199"/>
    </source>
</evidence>
<feature type="transmembrane region" description="Helical" evidence="13">
    <location>
        <begin position="351"/>
        <end position="369"/>
    </location>
</feature>
<keyword evidence="10" id="KW-0406">Ion transport</keyword>
<dbReference type="InterPro" id="IPR048279">
    <property type="entry name" value="MdtK-like"/>
</dbReference>
<comment type="similarity">
    <text evidence="3">Belongs to the multi antimicrobial extrusion (MATE) (TC 2.A.66.1) family.</text>
</comment>
<feature type="transmembrane region" description="Helical" evidence="13">
    <location>
        <begin position="47"/>
        <end position="70"/>
    </location>
</feature>
<evidence type="ECO:0000256" key="8">
    <source>
        <dbReference type="ARBA" id="ARBA00022692"/>
    </source>
</evidence>
<dbReference type="PATRIC" id="fig|86662.23.peg.1912"/>
<feature type="transmembrane region" description="Helical" evidence="13">
    <location>
        <begin position="12"/>
        <end position="35"/>
    </location>
</feature>
<feature type="transmembrane region" description="Helical" evidence="13">
    <location>
        <begin position="91"/>
        <end position="113"/>
    </location>
</feature>
<dbReference type="InterPro" id="IPR002528">
    <property type="entry name" value="MATE_fam"/>
</dbReference>
<keyword evidence="11 13" id="KW-0472">Membrane</keyword>
<organism evidence="14 15">
    <name type="scientific">Bacillus mycoides</name>
    <dbReference type="NCBI Taxonomy" id="1405"/>
    <lineage>
        <taxon>Bacteria</taxon>
        <taxon>Bacillati</taxon>
        <taxon>Bacillota</taxon>
        <taxon>Bacilli</taxon>
        <taxon>Bacillales</taxon>
        <taxon>Bacillaceae</taxon>
        <taxon>Bacillus</taxon>
        <taxon>Bacillus cereus group</taxon>
    </lineage>
</organism>
<feature type="transmembrane region" description="Helical" evidence="13">
    <location>
        <begin position="165"/>
        <end position="185"/>
    </location>
</feature>
<feature type="transmembrane region" description="Helical" evidence="13">
    <location>
        <begin position="133"/>
        <end position="153"/>
    </location>
</feature>
<dbReference type="EMBL" id="LXLX01000025">
    <property type="protein sequence ID" value="OFD96556.1"/>
    <property type="molecule type" value="Genomic_DNA"/>
</dbReference>
<dbReference type="InterPro" id="IPR050222">
    <property type="entry name" value="MATE_MdtK"/>
</dbReference>
<name>A0A1E8BQ42_BACMY</name>
<evidence type="ECO:0000256" key="7">
    <source>
        <dbReference type="ARBA" id="ARBA00022475"/>
    </source>
</evidence>
<dbReference type="PANTHER" id="PTHR43298">
    <property type="entry name" value="MULTIDRUG RESISTANCE PROTEIN NORM-RELATED"/>
    <property type="match status" value="1"/>
</dbReference>
<keyword evidence="6" id="KW-0050">Antiport</keyword>
<evidence type="ECO:0000256" key="9">
    <source>
        <dbReference type="ARBA" id="ARBA00022989"/>
    </source>
</evidence>
<feature type="transmembrane region" description="Helical" evidence="13">
    <location>
        <begin position="191"/>
        <end position="212"/>
    </location>
</feature>
<feature type="transmembrane region" description="Helical" evidence="13">
    <location>
        <begin position="409"/>
        <end position="432"/>
    </location>
</feature>
<evidence type="ECO:0000256" key="4">
    <source>
        <dbReference type="ARBA" id="ARBA00020268"/>
    </source>
</evidence>
<evidence type="ECO:0000256" key="5">
    <source>
        <dbReference type="ARBA" id="ARBA00022448"/>
    </source>
</evidence>
<keyword evidence="9 13" id="KW-1133">Transmembrane helix</keyword>
<dbReference type="RefSeq" id="WP_002202399.1">
    <property type="nucleotide sequence ID" value="NZ_LXLM01000027.1"/>
</dbReference>
<dbReference type="PIRSF" id="PIRSF006603">
    <property type="entry name" value="DinF"/>
    <property type="match status" value="1"/>
</dbReference>
<evidence type="ECO:0000256" key="2">
    <source>
        <dbReference type="ARBA" id="ARBA00004651"/>
    </source>
</evidence>
<evidence type="ECO:0000256" key="10">
    <source>
        <dbReference type="ARBA" id="ARBA00023065"/>
    </source>
</evidence>
<evidence type="ECO:0000256" key="13">
    <source>
        <dbReference type="SAM" id="Phobius"/>
    </source>
</evidence>
<dbReference type="CDD" id="cd13140">
    <property type="entry name" value="MATE_like_1"/>
    <property type="match status" value="1"/>
</dbReference>
<sequence length="440" mass="48443">MKKIDLTSGKELSVISLLSIPLIGSSLLQFLYNFIDMLFVGGLGPDAIASVGSASFYINLGYSIQAMIVVGGGIKIAHAMGSKNDIESTSYIGISLLLNFLIGIITIFGLLFFGNQLLDFLGLQNDAVQSNAYQYLAVSGFMLFFSYFNTFFIRMFNSFGNNKQSFYISALGLLLNIILDPIFIYTLKWGVIGAAIATLIAQVLMFILFVYLARDILFQKNIIQISYHKALKIIKLGIPMSTQRVLFTVINIILAKFIASYGTDAVAAQKVGLQIESITFIVMGGLNGAVSSFIGQNFGAKKYLRILKGYRVSLLLGISYALLTSIIFFFLSEELAQLFTNDTETIAITSSYLKIIGLSQIFMAMEIICNGIYTGIGLPKIPAAISIVFTLIRIPLALILIPIFGLDGIWWSIAISSFIKGILSIIIFNIIYRRKYQHGI</sequence>
<feature type="transmembrane region" description="Helical" evidence="13">
    <location>
        <begin position="381"/>
        <end position="403"/>
    </location>
</feature>
<evidence type="ECO:0000256" key="6">
    <source>
        <dbReference type="ARBA" id="ARBA00022449"/>
    </source>
</evidence>
<dbReference type="Proteomes" id="UP000175835">
    <property type="component" value="Unassembled WGS sequence"/>
</dbReference>
<evidence type="ECO:0000256" key="1">
    <source>
        <dbReference type="ARBA" id="ARBA00003408"/>
    </source>
</evidence>
<dbReference type="GO" id="GO:0042910">
    <property type="term" value="F:xenobiotic transmembrane transporter activity"/>
    <property type="evidence" value="ECO:0007669"/>
    <property type="project" value="InterPro"/>
</dbReference>
<dbReference type="NCBIfam" id="TIGR00797">
    <property type="entry name" value="matE"/>
    <property type="match status" value="1"/>
</dbReference>
<comment type="function">
    <text evidence="1">Multidrug efflux pump.</text>
</comment>
<evidence type="ECO:0000256" key="11">
    <source>
        <dbReference type="ARBA" id="ARBA00023136"/>
    </source>
</evidence>
<dbReference type="Pfam" id="PF01554">
    <property type="entry name" value="MatE"/>
    <property type="match status" value="2"/>
</dbReference>
<dbReference type="GO" id="GO:0015297">
    <property type="term" value="F:antiporter activity"/>
    <property type="evidence" value="ECO:0007669"/>
    <property type="project" value="UniProtKB-KW"/>
</dbReference>
<comment type="caution">
    <text evidence="14">The sequence shown here is derived from an EMBL/GenBank/DDBJ whole genome shotgun (WGS) entry which is preliminary data.</text>
</comment>
<comment type="subcellular location">
    <subcellularLocation>
        <location evidence="2">Cell membrane</location>
        <topology evidence="2">Multi-pass membrane protein</topology>
    </subcellularLocation>
</comment>
<feature type="transmembrane region" description="Helical" evidence="13">
    <location>
        <begin position="312"/>
        <end position="331"/>
    </location>
</feature>
<dbReference type="PANTHER" id="PTHR43298:SF2">
    <property type="entry name" value="FMN_FAD EXPORTER YEEO-RELATED"/>
    <property type="match status" value="1"/>
</dbReference>
<reference evidence="14 15" key="1">
    <citation type="submission" date="2016-05" db="EMBL/GenBank/DDBJ databases">
        <title>Bacillus thuringiensis and Bacillus weihenstephanensis as novel biocontrol agents of wilt causing Verticillium species.</title>
        <authorList>
            <person name="Hollensteiner J."/>
            <person name="Wemheuer F."/>
            <person name="Harting R."/>
            <person name="Kolarzyk A."/>
            <person name="Diaz-Valerio S."/>
            <person name="Poehlein A."/>
            <person name="Brzuszkiewicz E."/>
            <person name="Nesemann K."/>
            <person name="Braus-Stromeyer S."/>
            <person name="Braus G."/>
            <person name="Daniel R."/>
            <person name="Liesegang H."/>
        </authorList>
    </citation>
    <scope>NUCLEOTIDE SEQUENCE [LARGE SCALE GENOMIC DNA]</scope>
    <source>
        <strain evidence="14 15">GOE11</strain>
    </source>
</reference>
<feature type="transmembrane region" description="Helical" evidence="13">
    <location>
        <begin position="278"/>
        <end position="300"/>
    </location>
</feature>
<gene>
    <name evidence="14" type="ORF">BWGOE11_19960</name>
</gene>
<evidence type="ECO:0000313" key="14">
    <source>
        <dbReference type="EMBL" id="OFD96556.1"/>
    </source>
</evidence>
<dbReference type="GO" id="GO:0005886">
    <property type="term" value="C:plasma membrane"/>
    <property type="evidence" value="ECO:0007669"/>
    <property type="project" value="UniProtKB-SubCell"/>
</dbReference>
<accession>A0A1E8BQ42</accession>
<dbReference type="AlphaFoldDB" id="A0A1E8BQ42"/>
<proteinExistence type="inferred from homology"/>
<protein>
    <recommendedName>
        <fullName evidence="4">Probable multidrug resistance protein NorM</fullName>
    </recommendedName>
    <alternativeName>
        <fullName evidence="12">Multidrug-efflux transporter</fullName>
    </alternativeName>
</protein>
<evidence type="ECO:0000256" key="12">
    <source>
        <dbReference type="ARBA" id="ARBA00031636"/>
    </source>
</evidence>
<keyword evidence="8 13" id="KW-0812">Transmembrane</keyword>
<dbReference type="GO" id="GO:0006811">
    <property type="term" value="P:monoatomic ion transport"/>
    <property type="evidence" value="ECO:0007669"/>
    <property type="project" value="UniProtKB-KW"/>
</dbReference>
<keyword evidence="5" id="KW-0813">Transport</keyword>
<evidence type="ECO:0000313" key="15">
    <source>
        <dbReference type="Proteomes" id="UP000175835"/>
    </source>
</evidence>
<keyword evidence="7" id="KW-1003">Cell membrane</keyword>
<feature type="transmembrane region" description="Helical" evidence="13">
    <location>
        <begin position="233"/>
        <end position="258"/>
    </location>
</feature>